<keyword evidence="3" id="KW-1185">Reference proteome</keyword>
<evidence type="ECO:0000313" key="3">
    <source>
        <dbReference type="Proteomes" id="UP000015105"/>
    </source>
</evidence>
<dbReference type="Gramene" id="AET7Gv21331700.3">
    <property type="protein sequence ID" value="AET7Gv21331700.3"/>
    <property type="gene ID" value="AET7Gv21331700"/>
</dbReference>
<reference evidence="2" key="5">
    <citation type="journal article" date="2021" name="G3 (Bethesda)">
        <title>Aegilops tauschii genome assembly Aet v5.0 features greater sequence contiguity and improved annotation.</title>
        <authorList>
            <person name="Wang L."/>
            <person name="Zhu T."/>
            <person name="Rodriguez J.C."/>
            <person name="Deal K.R."/>
            <person name="Dubcovsky J."/>
            <person name="McGuire P.E."/>
            <person name="Lux T."/>
            <person name="Spannagl M."/>
            <person name="Mayer K.F.X."/>
            <person name="Baldrich P."/>
            <person name="Meyers B.C."/>
            <person name="Huo N."/>
            <person name="Gu Y.Q."/>
            <person name="Zhou H."/>
            <person name="Devos K.M."/>
            <person name="Bennetzen J.L."/>
            <person name="Unver T."/>
            <person name="Budak H."/>
            <person name="Gulick P.J."/>
            <person name="Galiba G."/>
            <person name="Kalapos B."/>
            <person name="Nelson D.R."/>
            <person name="Li P."/>
            <person name="You F.M."/>
            <person name="Luo M.C."/>
            <person name="Dvorak J."/>
        </authorList>
    </citation>
    <scope>NUCLEOTIDE SEQUENCE [LARGE SCALE GENOMIC DNA]</scope>
    <source>
        <strain evidence="2">cv. AL8/78</strain>
    </source>
</reference>
<evidence type="ECO:0000256" key="1">
    <source>
        <dbReference type="SAM" id="MobiDB-lite"/>
    </source>
</evidence>
<reference evidence="3" key="2">
    <citation type="journal article" date="2017" name="Nat. Plants">
        <title>The Aegilops tauschii genome reveals multiple impacts of transposons.</title>
        <authorList>
            <person name="Zhao G."/>
            <person name="Zou C."/>
            <person name="Li K."/>
            <person name="Wang K."/>
            <person name="Li T."/>
            <person name="Gao L."/>
            <person name="Zhang X."/>
            <person name="Wang H."/>
            <person name="Yang Z."/>
            <person name="Liu X."/>
            <person name="Jiang W."/>
            <person name="Mao L."/>
            <person name="Kong X."/>
            <person name="Jiao Y."/>
            <person name="Jia J."/>
        </authorList>
    </citation>
    <scope>NUCLEOTIDE SEQUENCE [LARGE SCALE GENOMIC DNA]</scope>
    <source>
        <strain evidence="3">cv. AL8/78</strain>
    </source>
</reference>
<evidence type="ECO:0000313" key="2">
    <source>
        <dbReference type="EnsemblPlants" id="AET7Gv21331700.9"/>
    </source>
</evidence>
<sequence length="103" mass="10050">PDSLSAASSPSASAGSPSSSPVKVDRGFLSPASLVTKSPLSAAAMSTPASVSTVGDLRGLAASSLDSLKCRLDALHLPLQDLQAHHDADAELRANGGGGGEGA</sequence>
<feature type="region of interest" description="Disordered" evidence="1">
    <location>
        <begin position="1"/>
        <end position="26"/>
    </location>
</feature>
<protein>
    <submittedName>
        <fullName evidence="2">Uncharacterized protein</fullName>
    </submittedName>
</protein>
<feature type="compositionally biased region" description="Low complexity" evidence="1">
    <location>
        <begin position="1"/>
        <end position="21"/>
    </location>
</feature>
<dbReference type="EnsemblPlants" id="AET7Gv21331700.3">
    <property type="protein sequence ID" value="AET7Gv21331700.3"/>
    <property type="gene ID" value="AET7Gv21331700"/>
</dbReference>
<accession>A0A453TBQ7</accession>
<organism evidence="2 3">
    <name type="scientific">Aegilops tauschii subsp. strangulata</name>
    <name type="common">Goatgrass</name>
    <dbReference type="NCBI Taxonomy" id="200361"/>
    <lineage>
        <taxon>Eukaryota</taxon>
        <taxon>Viridiplantae</taxon>
        <taxon>Streptophyta</taxon>
        <taxon>Embryophyta</taxon>
        <taxon>Tracheophyta</taxon>
        <taxon>Spermatophyta</taxon>
        <taxon>Magnoliopsida</taxon>
        <taxon>Liliopsida</taxon>
        <taxon>Poales</taxon>
        <taxon>Poaceae</taxon>
        <taxon>BOP clade</taxon>
        <taxon>Pooideae</taxon>
        <taxon>Triticodae</taxon>
        <taxon>Triticeae</taxon>
        <taxon>Triticinae</taxon>
        <taxon>Aegilops</taxon>
    </lineage>
</organism>
<name>A0A453TBQ7_AEGTS</name>
<proteinExistence type="predicted"/>
<reference evidence="2" key="4">
    <citation type="submission" date="2019-03" db="UniProtKB">
        <authorList>
            <consortium name="EnsemblPlants"/>
        </authorList>
    </citation>
    <scope>IDENTIFICATION</scope>
</reference>
<reference evidence="3" key="1">
    <citation type="journal article" date="2014" name="Science">
        <title>Ancient hybridizations among the ancestral genomes of bread wheat.</title>
        <authorList>
            <consortium name="International Wheat Genome Sequencing Consortium,"/>
            <person name="Marcussen T."/>
            <person name="Sandve S.R."/>
            <person name="Heier L."/>
            <person name="Spannagl M."/>
            <person name="Pfeifer M."/>
            <person name="Jakobsen K.S."/>
            <person name="Wulff B.B."/>
            <person name="Steuernagel B."/>
            <person name="Mayer K.F."/>
            <person name="Olsen O.A."/>
        </authorList>
    </citation>
    <scope>NUCLEOTIDE SEQUENCE [LARGE SCALE GENOMIC DNA]</scope>
    <source>
        <strain evidence="3">cv. AL8/78</strain>
    </source>
</reference>
<dbReference type="AlphaFoldDB" id="A0A453TBQ7"/>
<dbReference type="Gramene" id="AET7Gv21331700.9">
    <property type="protein sequence ID" value="AET7Gv21331700.9"/>
    <property type="gene ID" value="AET7Gv21331700"/>
</dbReference>
<dbReference type="Proteomes" id="UP000015105">
    <property type="component" value="Chromosome 7D"/>
</dbReference>
<dbReference type="EnsemblPlants" id="AET7Gv21331700.9">
    <property type="protein sequence ID" value="AET7Gv21331700.9"/>
    <property type="gene ID" value="AET7Gv21331700"/>
</dbReference>
<reference evidence="2" key="3">
    <citation type="journal article" date="2017" name="Nature">
        <title>Genome sequence of the progenitor of the wheat D genome Aegilops tauschii.</title>
        <authorList>
            <person name="Luo M.C."/>
            <person name="Gu Y.Q."/>
            <person name="Puiu D."/>
            <person name="Wang H."/>
            <person name="Twardziok S.O."/>
            <person name="Deal K.R."/>
            <person name="Huo N."/>
            <person name="Zhu T."/>
            <person name="Wang L."/>
            <person name="Wang Y."/>
            <person name="McGuire P.E."/>
            <person name="Liu S."/>
            <person name="Long H."/>
            <person name="Ramasamy R.K."/>
            <person name="Rodriguez J.C."/>
            <person name="Van S.L."/>
            <person name="Yuan L."/>
            <person name="Wang Z."/>
            <person name="Xia Z."/>
            <person name="Xiao L."/>
            <person name="Anderson O.D."/>
            <person name="Ouyang S."/>
            <person name="Liang Y."/>
            <person name="Zimin A.V."/>
            <person name="Pertea G."/>
            <person name="Qi P."/>
            <person name="Bennetzen J.L."/>
            <person name="Dai X."/>
            <person name="Dawson M.W."/>
            <person name="Muller H.G."/>
            <person name="Kugler K."/>
            <person name="Rivarola-Duarte L."/>
            <person name="Spannagl M."/>
            <person name="Mayer K.F.X."/>
            <person name="Lu F.H."/>
            <person name="Bevan M.W."/>
            <person name="Leroy P."/>
            <person name="Li P."/>
            <person name="You F.M."/>
            <person name="Sun Q."/>
            <person name="Liu Z."/>
            <person name="Lyons E."/>
            <person name="Wicker T."/>
            <person name="Salzberg S.L."/>
            <person name="Devos K.M."/>
            <person name="Dvorak J."/>
        </authorList>
    </citation>
    <scope>NUCLEOTIDE SEQUENCE [LARGE SCALE GENOMIC DNA]</scope>
    <source>
        <strain evidence="2">cv. AL8/78</strain>
    </source>
</reference>